<evidence type="ECO:0000256" key="2">
    <source>
        <dbReference type="ARBA" id="ARBA00022553"/>
    </source>
</evidence>
<keyword evidence="9" id="KW-1185">Reference proteome</keyword>
<evidence type="ECO:0000313" key="8">
    <source>
        <dbReference type="EMBL" id="EKC98357.1"/>
    </source>
</evidence>
<protein>
    <recommendedName>
        <fullName evidence="10">Phospholipid binding protein</fullName>
    </recommendedName>
</protein>
<dbReference type="InterPro" id="IPR045188">
    <property type="entry name" value="Boi1/Boi2-like"/>
</dbReference>
<dbReference type="SUPFAM" id="SSF47769">
    <property type="entry name" value="SAM/Pointed domain"/>
    <property type="match status" value="1"/>
</dbReference>
<feature type="region of interest" description="Disordered" evidence="4">
    <location>
        <begin position="987"/>
        <end position="1097"/>
    </location>
</feature>
<dbReference type="InParanoid" id="K1VNU6"/>
<dbReference type="InterPro" id="IPR011993">
    <property type="entry name" value="PH-like_dom_sf"/>
</dbReference>
<feature type="compositionally biased region" description="Low complexity" evidence="4">
    <location>
        <begin position="343"/>
        <end position="376"/>
    </location>
</feature>
<dbReference type="SMART" id="SM00326">
    <property type="entry name" value="SH3"/>
    <property type="match status" value="1"/>
</dbReference>
<dbReference type="STRING" id="1220162.K1VNU6"/>
<dbReference type="AlphaFoldDB" id="K1VNU6"/>
<name>K1VNU6_TRIAC</name>
<dbReference type="GO" id="GO:0007032">
    <property type="term" value="P:endosome organization"/>
    <property type="evidence" value="ECO:0007669"/>
    <property type="project" value="TreeGrafter"/>
</dbReference>
<dbReference type="Pfam" id="PF07647">
    <property type="entry name" value="SAM_2"/>
    <property type="match status" value="1"/>
</dbReference>
<gene>
    <name evidence="8" type="ORF">A1Q2_07371</name>
</gene>
<feature type="compositionally biased region" description="Basic and acidic residues" evidence="4">
    <location>
        <begin position="999"/>
        <end position="1012"/>
    </location>
</feature>
<feature type="domain" description="SH3" evidence="5">
    <location>
        <begin position="1"/>
        <end position="63"/>
    </location>
</feature>
<comment type="caution">
    <text evidence="8">The sequence shown here is derived from an EMBL/GenBank/DDBJ whole genome shotgun (WGS) entry which is preliminary data.</text>
</comment>
<dbReference type="FunCoup" id="K1VNU6">
    <property type="interactions" value="39"/>
</dbReference>
<feature type="compositionally biased region" description="Basic and acidic residues" evidence="4">
    <location>
        <begin position="223"/>
        <end position="238"/>
    </location>
</feature>
<dbReference type="SUPFAM" id="SSF50044">
    <property type="entry name" value="SH3-domain"/>
    <property type="match status" value="1"/>
</dbReference>
<dbReference type="GO" id="GO:0055037">
    <property type="term" value="C:recycling endosome"/>
    <property type="evidence" value="ECO:0007669"/>
    <property type="project" value="TreeGrafter"/>
</dbReference>
<dbReference type="Proteomes" id="UP000006757">
    <property type="component" value="Unassembled WGS sequence"/>
</dbReference>
<evidence type="ECO:0000256" key="1">
    <source>
        <dbReference type="ARBA" id="ARBA00022443"/>
    </source>
</evidence>
<dbReference type="Gene3D" id="2.30.29.30">
    <property type="entry name" value="Pleckstrin-homology domain (PH domain)/Phosphotyrosine-binding domain (PTB)"/>
    <property type="match status" value="1"/>
</dbReference>
<keyword evidence="1 3" id="KW-0728">SH3 domain</keyword>
<reference evidence="8 9" key="1">
    <citation type="journal article" date="2012" name="Eukaryot. Cell">
        <title>Genome sequence of the Trichosporon asahii environmental strain CBS 8904.</title>
        <authorList>
            <person name="Yang R.Y."/>
            <person name="Li H.T."/>
            <person name="Zhu H."/>
            <person name="Zhou G.P."/>
            <person name="Wang M."/>
            <person name="Wang L."/>
        </authorList>
    </citation>
    <scope>NUCLEOTIDE SEQUENCE [LARGE SCALE GENOMIC DNA]</scope>
    <source>
        <strain evidence="8 9">CBS 8904</strain>
    </source>
</reference>
<evidence type="ECO:0000259" key="6">
    <source>
        <dbReference type="PROSITE" id="PS50003"/>
    </source>
</evidence>
<dbReference type="PRINTS" id="PR00452">
    <property type="entry name" value="SH3DOMAIN"/>
</dbReference>
<accession>K1VNU6</accession>
<evidence type="ECO:0000256" key="3">
    <source>
        <dbReference type="PROSITE-ProRule" id="PRU00192"/>
    </source>
</evidence>
<dbReference type="Gene3D" id="1.10.150.50">
    <property type="entry name" value="Transcription Factor, Ets-1"/>
    <property type="match status" value="1"/>
</dbReference>
<feature type="region of interest" description="Disordered" evidence="4">
    <location>
        <begin position="653"/>
        <end position="871"/>
    </location>
</feature>
<dbReference type="PROSITE" id="PS50002">
    <property type="entry name" value="SH3"/>
    <property type="match status" value="1"/>
</dbReference>
<dbReference type="HOGENOM" id="CLU_007858_0_0_1"/>
<feature type="domain" description="PH" evidence="6">
    <location>
        <begin position="869"/>
        <end position="966"/>
    </location>
</feature>
<feature type="compositionally biased region" description="Low complexity" evidence="4">
    <location>
        <begin position="762"/>
        <end position="783"/>
    </location>
</feature>
<organism evidence="8 9">
    <name type="scientific">Trichosporon asahii var. asahii (strain CBS 8904)</name>
    <name type="common">Yeast</name>
    <dbReference type="NCBI Taxonomy" id="1220162"/>
    <lineage>
        <taxon>Eukaryota</taxon>
        <taxon>Fungi</taxon>
        <taxon>Dikarya</taxon>
        <taxon>Basidiomycota</taxon>
        <taxon>Agaricomycotina</taxon>
        <taxon>Tremellomycetes</taxon>
        <taxon>Trichosporonales</taxon>
        <taxon>Trichosporonaceae</taxon>
        <taxon>Trichosporon</taxon>
    </lineage>
</organism>
<dbReference type="CDD" id="cd13316">
    <property type="entry name" value="PH_Boi"/>
    <property type="match status" value="1"/>
</dbReference>
<feature type="compositionally biased region" description="Polar residues" evidence="4">
    <location>
        <begin position="518"/>
        <end position="530"/>
    </location>
</feature>
<feature type="compositionally biased region" description="Low complexity" evidence="4">
    <location>
        <begin position="549"/>
        <end position="571"/>
    </location>
</feature>
<feature type="compositionally biased region" description="Basic and acidic residues" evidence="4">
    <location>
        <begin position="161"/>
        <end position="172"/>
    </location>
</feature>
<dbReference type="InterPro" id="IPR036028">
    <property type="entry name" value="SH3-like_dom_sf"/>
</dbReference>
<dbReference type="PROSITE" id="PS50105">
    <property type="entry name" value="SAM_DOMAIN"/>
    <property type="match status" value="1"/>
</dbReference>
<feature type="compositionally biased region" description="Basic and acidic residues" evidence="4">
    <location>
        <begin position="259"/>
        <end position="271"/>
    </location>
</feature>
<dbReference type="GO" id="GO:0001881">
    <property type="term" value="P:receptor recycling"/>
    <property type="evidence" value="ECO:0007669"/>
    <property type="project" value="TreeGrafter"/>
</dbReference>
<evidence type="ECO:0000313" key="9">
    <source>
        <dbReference type="Proteomes" id="UP000006757"/>
    </source>
</evidence>
<feature type="compositionally biased region" description="Low complexity" evidence="4">
    <location>
        <begin position="63"/>
        <end position="98"/>
    </location>
</feature>
<evidence type="ECO:0000259" key="7">
    <source>
        <dbReference type="PROSITE" id="PS50105"/>
    </source>
</evidence>
<dbReference type="PANTHER" id="PTHR22902">
    <property type="entry name" value="SESQUIPEDALIAN"/>
    <property type="match status" value="1"/>
</dbReference>
<dbReference type="GO" id="GO:0005829">
    <property type="term" value="C:cytosol"/>
    <property type="evidence" value="ECO:0007669"/>
    <property type="project" value="GOC"/>
</dbReference>
<dbReference type="InterPro" id="IPR001660">
    <property type="entry name" value="SAM"/>
</dbReference>
<feature type="region of interest" description="Disordered" evidence="4">
    <location>
        <begin position="211"/>
        <end position="246"/>
    </location>
</feature>
<dbReference type="Pfam" id="PF00018">
    <property type="entry name" value="SH3_1"/>
    <property type="match status" value="1"/>
</dbReference>
<dbReference type="SUPFAM" id="SSF50729">
    <property type="entry name" value="PH domain-like"/>
    <property type="match status" value="1"/>
</dbReference>
<dbReference type="Gene3D" id="2.30.30.40">
    <property type="entry name" value="SH3 Domains"/>
    <property type="match status" value="1"/>
</dbReference>
<dbReference type="CDD" id="cd00174">
    <property type="entry name" value="SH3"/>
    <property type="match status" value="1"/>
</dbReference>
<dbReference type="OMA" id="RAMIPPI"/>
<dbReference type="GO" id="GO:0005802">
    <property type="term" value="C:trans-Golgi network"/>
    <property type="evidence" value="ECO:0007669"/>
    <property type="project" value="TreeGrafter"/>
</dbReference>
<dbReference type="GO" id="GO:0005769">
    <property type="term" value="C:early endosome"/>
    <property type="evidence" value="ECO:0007669"/>
    <property type="project" value="TreeGrafter"/>
</dbReference>
<dbReference type="PROSITE" id="PS50003">
    <property type="entry name" value="PH_DOMAIN"/>
    <property type="match status" value="1"/>
</dbReference>
<dbReference type="eggNOG" id="ENOG502RAFH">
    <property type="taxonomic scope" value="Eukaryota"/>
</dbReference>
<keyword evidence="2" id="KW-0597">Phosphoprotein</keyword>
<dbReference type="Pfam" id="PF00169">
    <property type="entry name" value="PH"/>
    <property type="match status" value="1"/>
</dbReference>
<dbReference type="CDD" id="cd09535">
    <property type="entry name" value="SAM_BOI-like_fungal"/>
    <property type="match status" value="1"/>
</dbReference>
<dbReference type="PANTHER" id="PTHR22902:SF27">
    <property type="entry name" value="PLECKSTRIN HOMOLOGY DOMAIN-CONTAINING FAMILY A MEMBER 3"/>
    <property type="match status" value="1"/>
</dbReference>
<dbReference type="GO" id="GO:0042147">
    <property type="term" value="P:retrograde transport, endosome to Golgi"/>
    <property type="evidence" value="ECO:0007669"/>
    <property type="project" value="TreeGrafter"/>
</dbReference>
<sequence>MALVVTAVHTFVAEHDDELEFQAGDKITVIEKDEAFGDGWWRGRNTKGEEGLFPATYISESSAETTSAAAPPASTDAQSSAIAQQPAAPVDAGVAGADSAKGPNGLQDSAPATEPIPPTSQQVPAAAAAVPGTVNGCCSGANAPASVLPTSAPANGINGHASEDEGRQRDSLLDESGAPRSAVTTGAAAQKPAGNVMGSTIDDVQGALEEHIASSPSSTRGLKNFETDKKDGFESRDQTDDEGGMGITSDARARLAEQAKLANEERDRQAQRESGGVAGLIYSDESDDEDDESHHSRRGSGINGDRYHQQHMGGGIARGNSTTGSHGYGISRPEQQLAPVTDADYSPPQQQQQRLSQQQQQHQQQVPYQSQPAAYQRSPEPAQAATMPPVDHVASRSPGQQAVETIPPVSHPEGPHSAAQSPEMHSGSTLPPGAAAAGTGATIAGVTAAAATAAAYRQGGAPAEPSPPASNDSRGAGSPALTPSARSSSLPSRSPLVGNAALPPTPSPQKAAMAPLPSTGSAPGSVQGTPHTDAVEQLQPALPLPPTPNNANLANSQSSQAPQSVQSPTSAHPVTPGTAARMPKSPPNTWTVNEVVEWAHSRGFDQSVCDKFIEHDISGDVLLELDANLLKELDIPQFGKRIRIAQAINELRRPASHGSPNSIPQGGVDQGHGRNASMPPSSYTGSVYGGSNAAEDQQGWGGSHSRKVSTTPSTQPIDESRVADVHPHPASTPTHSHFAVVNNANGGTPQHHHGTPSQTPHSSTIASSTQRSSASTPASPSTTVVKRDSSSSLGHKKGKGSMDKSDRLSFFGRARKPAPAQPPGSHSSGPRLPFTKQTNTMTADRPEKRMSSSNGTQAPIGGALQKIGKPDKTGYLKKRGERYNTWKQRFFVLKGSHLYYLKSENEDRVKGHIDLKGHRIIVDENTNPGNYGFRLVGPGNEKVHYFSWPERTQIRDWMKALMKATIARDYSVPVTSSCNIPTIPLAEAQALQPRPPSPSEREAVQRANRRENANQLTPRDASVLMALDTTGSGGKLMSGHMSLMPSRPSRDTRRASTGRSSNGGRPISSVGAGRPNSTGRPSIASYYPPDDDPNPQAADLMQWVNRTLPPQYPRVAHWPNSFVSGEVIFLIVKHLAGLEPVPPVPASAFSPDQSGLANVDGLFAMMDIVIDAGIDSAGVSLNDIRAGDAHAITQLLQGVRGWAAQRGFP</sequence>
<feature type="region of interest" description="Disordered" evidence="4">
    <location>
        <begin position="63"/>
        <end position="127"/>
    </location>
</feature>
<dbReference type="InterPro" id="IPR013761">
    <property type="entry name" value="SAM/pointed_sf"/>
</dbReference>
<feature type="compositionally biased region" description="Low complexity" evidence="4">
    <location>
        <begin position="728"/>
        <end position="737"/>
    </location>
</feature>
<dbReference type="InterPro" id="IPR001849">
    <property type="entry name" value="PH_domain"/>
</dbReference>
<feature type="compositionally biased region" description="Low complexity" evidence="4">
    <location>
        <begin position="450"/>
        <end position="463"/>
    </location>
</feature>
<dbReference type="SMART" id="SM00454">
    <property type="entry name" value="SAM"/>
    <property type="match status" value="1"/>
</dbReference>
<dbReference type="OrthoDB" id="73680at2759"/>
<dbReference type="InterPro" id="IPR001452">
    <property type="entry name" value="SH3_domain"/>
</dbReference>
<proteinExistence type="predicted"/>
<feature type="domain" description="SAM" evidence="7">
    <location>
        <begin position="590"/>
        <end position="654"/>
    </location>
</feature>
<evidence type="ECO:0000256" key="4">
    <source>
        <dbReference type="SAM" id="MobiDB-lite"/>
    </source>
</evidence>
<dbReference type="SMART" id="SM00233">
    <property type="entry name" value="PH"/>
    <property type="match status" value="1"/>
</dbReference>
<evidence type="ECO:0008006" key="10">
    <source>
        <dbReference type="Google" id="ProtNLM"/>
    </source>
</evidence>
<feature type="region of interest" description="Disordered" evidence="4">
    <location>
        <begin position="149"/>
        <end position="199"/>
    </location>
</feature>
<feature type="region of interest" description="Disordered" evidence="4">
    <location>
        <begin position="450"/>
        <end position="588"/>
    </location>
</feature>
<evidence type="ECO:0000259" key="5">
    <source>
        <dbReference type="PROSITE" id="PS50002"/>
    </source>
</evidence>
<feature type="compositionally biased region" description="Low complexity" evidence="4">
    <location>
        <begin position="478"/>
        <end position="496"/>
    </location>
</feature>
<feature type="compositionally biased region" description="Polar residues" evidence="4">
    <location>
        <begin position="708"/>
        <end position="717"/>
    </location>
</feature>
<dbReference type="EMBL" id="AMBO01000391">
    <property type="protein sequence ID" value="EKC98357.1"/>
    <property type="molecule type" value="Genomic_DNA"/>
</dbReference>
<feature type="region of interest" description="Disordered" evidence="4">
    <location>
        <begin position="259"/>
        <end position="437"/>
    </location>
</feature>
<feature type="compositionally biased region" description="Basic and acidic residues" evidence="4">
    <location>
        <begin position="718"/>
        <end position="727"/>
    </location>
</feature>